<comment type="catalytic activity">
    <reaction evidence="1">
        <text>(4aS,6R)-4a-hydroxy-L-erythro-5,6,7,8-tetrahydrobiopterin = (6R)-L-erythro-6,7-dihydrobiopterin + H2O</text>
        <dbReference type="Rhea" id="RHEA:11920"/>
        <dbReference type="ChEBI" id="CHEBI:15377"/>
        <dbReference type="ChEBI" id="CHEBI:15642"/>
        <dbReference type="ChEBI" id="CHEBI:43120"/>
        <dbReference type="EC" id="4.2.1.96"/>
    </reaction>
</comment>
<keyword evidence="5" id="KW-0456">Lyase</keyword>
<dbReference type="InterPro" id="IPR041581">
    <property type="entry name" value="Glyoxalase_6"/>
</dbReference>
<comment type="similarity">
    <text evidence="2">Belongs to the pterin-4-alpha-carbinolamine dehydratase family.</text>
</comment>
<dbReference type="Pfam" id="PF01329">
    <property type="entry name" value="Pterin_4a"/>
    <property type="match status" value="1"/>
</dbReference>
<dbReference type="Gene3D" id="3.30.1360.20">
    <property type="entry name" value="Transcriptional coactivator/pterin dehydratase"/>
    <property type="match status" value="1"/>
</dbReference>
<organism evidence="7 8">
    <name type="scientific">Oceanitalea stevensii</name>
    <dbReference type="NCBI Taxonomy" id="2763072"/>
    <lineage>
        <taxon>Bacteria</taxon>
        <taxon>Bacillati</taxon>
        <taxon>Actinomycetota</taxon>
        <taxon>Actinomycetes</taxon>
        <taxon>Micrococcales</taxon>
        <taxon>Bogoriellaceae</taxon>
        <taxon>Georgenia</taxon>
    </lineage>
</organism>
<sequence>MLETRPVSAEDASARTTLSGWRVVRHFLRTTLRTGAMPVGAKLISRIVDAAEDLDHHPDLDLRYGTLYVSVTTHARGTLTEADVALAERISEIAEELGVPLAPDRVNDLEIGIAVVSPERVRSFWSAVLGYKEDDGELSDPHGRLPHVWFHRVPEQPPRGDLELDVHVPHDVAEERVQAAVAAGGQLVSDAEAPARWVLADPEGARVRVCTWRDHH</sequence>
<dbReference type="InterPro" id="IPR036428">
    <property type="entry name" value="PCD_sf"/>
</dbReference>
<evidence type="ECO:0000256" key="4">
    <source>
        <dbReference type="ARBA" id="ARBA00021735"/>
    </source>
</evidence>
<dbReference type="SUPFAM" id="SSF54593">
    <property type="entry name" value="Glyoxalase/Bleomycin resistance protein/Dihydroxybiphenyl dioxygenase"/>
    <property type="match status" value="1"/>
</dbReference>
<protein>
    <recommendedName>
        <fullName evidence="4">Putative pterin-4-alpha-carbinolamine dehydratase</fullName>
        <ecNumber evidence="3">4.2.1.96</ecNumber>
    </recommendedName>
</protein>
<dbReference type="SUPFAM" id="SSF55248">
    <property type="entry name" value="PCD-like"/>
    <property type="match status" value="1"/>
</dbReference>
<dbReference type="InterPro" id="IPR001533">
    <property type="entry name" value="Pterin_deHydtase"/>
</dbReference>
<feature type="domain" description="Glyoxalase-like" evidence="6">
    <location>
        <begin position="113"/>
        <end position="210"/>
    </location>
</feature>
<evidence type="ECO:0000259" key="6">
    <source>
        <dbReference type="Pfam" id="PF18029"/>
    </source>
</evidence>
<dbReference type="EC" id="4.2.1.96" evidence="3"/>
<dbReference type="Gene3D" id="3.10.180.10">
    <property type="entry name" value="2,3-Dihydroxybiphenyl 1,2-Dioxygenase, domain 1"/>
    <property type="match status" value="1"/>
</dbReference>
<reference evidence="7 8" key="1">
    <citation type="submission" date="2020-08" db="EMBL/GenBank/DDBJ databases">
        <title>A Genomic Blueprint of the Chicken Gut Microbiome.</title>
        <authorList>
            <person name="Gilroy R."/>
            <person name="Ravi A."/>
            <person name="Getino M."/>
            <person name="Pursley I."/>
            <person name="Horton D.L."/>
            <person name="Alikhan N.-F."/>
            <person name="Baker D."/>
            <person name="Gharbi K."/>
            <person name="Hall N."/>
            <person name="Watson M."/>
            <person name="Adriaenssens E.M."/>
            <person name="Foster-Nyarko E."/>
            <person name="Jarju S."/>
            <person name="Secka A."/>
            <person name="Antonio M."/>
            <person name="Oren A."/>
            <person name="Chaudhuri R."/>
            <person name="La Ragione R.M."/>
            <person name="Hildebrand F."/>
            <person name="Pallen M.J."/>
        </authorList>
    </citation>
    <scope>NUCLEOTIDE SEQUENCE [LARGE SCALE GENOMIC DNA]</scope>
    <source>
        <strain evidence="7 8">Sa1BUA1</strain>
    </source>
</reference>
<evidence type="ECO:0000313" key="7">
    <source>
        <dbReference type="EMBL" id="MBD8062953.1"/>
    </source>
</evidence>
<dbReference type="InterPro" id="IPR029068">
    <property type="entry name" value="Glyas_Bleomycin-R_OHBP_Dase"/>
</dbReference>
<evidence type="ECO:0000313" key="8">
    <source>
        <dbReference type="Proteomes" id="UP000661894"/>
    </source>
</evidence>
<dbReference type="Pfam" id="PF18029">
    <property type="entry name" value="Glyoxalase_6"/>
    <property type="match status" value="1"/>
</dbReference>
<evidence type="ECO:0000256" key="1">
    <source>
        <dbReference type="ARBA" id="ARBA00001554"/>
    </source>
</evidence>
<dbReference type="CDD" id="cd00488">
    <property type="entry name" value="PCD_DCoH"/>
    <property type="match status" value="1"/>
</dbReference>
<proteinExistence type="inferred from homology"/>
<name>A0ABR8Z4L6_9MICO</name>
<evidence type="ECO:0000256" key="2">
    <source>
        <dbReference type="ARBA" id="ARBA00006472"/>
    </source>
</evidence>
<evidence type="ECO:0000256" key="5">
    <source>
        <dbReference type="ARBA" id="ARBA00023239"/>
    </source>
</evidence>
<keyword evidence="8" id="KW-1185">Reference proteome</keyword>
<evidence type="ECO:0000256" key="3">
    <source>
        <dbReference type="ARBA" id="ARBA00013252"/>
    </source>
</evidence>
<accession>A0ABR8Z4L6</accession>
<dbReference type="EMBL" id="JACSPO010000006">
    <property type="protein sequence ID" value="MBD8062953.1"/>
    <property type="molecule type" value="Genomic_DNA"/>
</dbReference>
<gene>
    <name evidence="7" type="ORF">H9624_11545</name>
</gene>
<comment type="caution">
    <text evidence="7">The sequence shown here is derived from an EMBL/GenBank/DDBJ whole genome shotgun (WGS) entry which is preliminary data.</text>
</comment>
<dbReference type="Proteomes" id="UP000661894">
    <property type="component" value="Unassembled WGS sequence"/>
</dbReference>